<dbReference type="SUPFAM" id="SSF55073">
    <property type="entry name" value="Nucleotide cyclase"/>
    <property type="match status" value="1"/>
</dbReference>
<accession>A0A926GB71</accession>
<organism evidence="1 2">
    <name type="scientific">Paracoccus amoyensis</name>
    <dbReference type="NCBI Taxonomy" id="2760093"/>
    <lineage>
        <taxon>Bacteria</taxon>
        <taxon>Pseudomonadati</taxon>
        <taxon>Pseudomonadota</taxon>
        <taxon>Alphaproteobacteria</taxon>
        <taxon>Rhodobacterales</taxon>
        <taxon>Paracoccaceae</taxon>
        <taxon>Paracoccus</taxon>
    </lineage>
</organism>
<evidence type="ECO:0000313" key="1">
    <source>
        <dbReference type="EMBL" id="MBC9246756.1"/>
    </source>
</evidence>
<gene>
    <name evidence="1" type="ORF">H4P12_08525</name>
</gene>
<dbReference type="AlphaFoldDB" id="A0A926GB71"/>
<dbReference type="EMBL" id="JACOQL010000002">
    <property type="protein sequence ID" value="MBC9246756.1"/>
    <property type="molecule type" value="Genomic_DNA"/>
</dbReference>
<reference evidence="1" key="1">
    <citation type="submission" date="2020-08" db="EMBL/GenBank/DDBJ databases">
        <title>Paracoccus amoyensis sp. nov., isolated from the surface seawater at coast of Xiamen, Fujian.</title>
        <authorList>
            <person name="Lyu L."/>
        </authorList>
    </citation>
    <scope>NUCLEOTIDE SEQUENCE</scope>
    <source>
        <strain evidence="1">11-3</strain>
    </source>
</reference>
<proteinExistence type="predicted"/>
<comment type="caution">
    <text evidence="1">The sequence shown here is derived from an EMBL/GenBank/DDBJ whole genome shotgun (WGS) entry which is preliminary data.</text>
</comment>
<protein>
    <recommendedName>
        <fullName evidence="3">GGDEF domain-containing protein</fullName>
    </recommendedName>
</protein>
<dbReference type="Proteomes" id="UP000608594">
    <property type="component" value="Unassembled WGS sequence"/>
</dbReference>
<dbReference type="Gene3D" id="3.30.70.270">
    <property type="match status" value="1"/>
</dbReference>
<sequence length="55" mass="6068">MAAARCTHERSIDLWISTADTMLYQAKEAGRNQVISHLIEAPDEGTDFFGSNQVA</sequence>
<evidence type="ECO:0000313" key="2">
    <source>
        <dbReference type="Proteomes" id="UP000608594"/>
    </source>
</evidence>
<keyword evidence="2" id="KW-1185">Reference proteome</keyword>
<evidence type="ECO:0008006" key="3">
    <source>
        <dbReference type="Google" id="ProtNLM"/>
    </source>
</evidence>
<dbReference type="InterPro" id="IPR043128">
    <property type="entry name" value="Rev_trsase/Diguanyl_cyclase"/>
</dbReference>
<dbReference type="InterPro" id="IPR029787">
    <property type="entry name" value="Nucleotide_cyclase"/>
</dbReference>
<name>A0A926GB71_9RHOB</name>